<reference evidence="1" key="2">
    <citation type="journal article" date="2015" name="Fish Shellfish Immunol.">
        <title>Early steps in the European eel (Anguilla anguilla)-Vibrio vulnificus interaction in the gills: Role of the RtxA13 toxin.</title>
        <authorList>
            <person name="Callol A."/>
            <person name="Pajuelo D."/>
            <person name="Ebbesson L."/>
            <person name="Teles M."/>
            <person name="MacKenzie S."/>
            <person name="Amaro C."/>
        </authorList>
    </citation>
    <scope>NUCLEOTIDE SEQUENCE</scope>
</reference>
<dbReference type="AlphaFoldDB" id="A0A0E9PFK5"/>
<proteinExistence type="predicted"/>
<protein>
    <submittedName>
        <fullName evidence="1">Uncharacterized protein</fullName>
    </submittedName>
</protein>
<evidence type="ECO:0000313" key="1">
    <source>
        <dbReference type="EMBL" id="JAH03299.1"/>
    </source>
</evidence>
<reference evidence="1" key="1">
    <citation type="submission" date="2014-11" db="EMBL/GenBank/DDBJ databases">
        <authorList>
            <person name="Amaro Gonzalez C."/>
        </authorList>
    </citation>
    <scope>NUCLEOTIDE SEQUENCE</scope>
</reference>
<sequence>MQTSPQFCIDYSKECMPLRWPPLTVARVTKIMSARMSKVKAPAVC</sequence>
<organism evidence="1">
    <name type="scientific">Anguilla anguilla</name>
    <name type="common">European freshwater eel</name>
    <name type="synonym">Muraena anguilla</name>
    <dbReference type="NCBI Taxonomy" id="7936"/>
    <lineage>
        <taxon>Eukaryota</taxon>
        <taxon>Metazoa</taxon>
        <taxon>Chordata</taxon>
        <taxon>Craniata</taxon>
        <taxon>Vertebrata</taxon>
        <taxon>Euteleostomi</taxon>
        <taxon>Actinopterygii</taxon>
        <taxon>Neopterygii</taxon>
        <taxon>Teleostei</taxon>
        <taxon>Anguilliformes</taxon>
        <taxon>Anguillidae</taxon>
        <taxon>Anguilla</taxon>
    </lineage>
</organism>
<dbReference type="EMBL" id="GBXM01105278">
    <property type="protein sequence ID" value="JAH03299.1"/>
    <property type="molecule type" value="Transcribed_RNA"/>
</dbReference>
<accession>A0A0E9PFK5</accession>
<name>A0A0E9PFK5_ANGAN</name>